<comment type="caution">
    <text evidence="2">The sequence shown here is derived from an EMBL/GenBank/DDBJ whole genome shotgun (WGS) entry which is preliminary data.</text>
</comment>
<keyword evidence="3" id="KW-1185">Reference proteome</keyword>
<dbReference type="Proteomes" id="UP000237082">
    <property type="component" value="Unassembled WGS sequence"/>
</dbReference>
<dbReference type="OrthoDB" id="8614127at2"/>
<evidence type="ECO:0000313" key="3">
    <source>
        <dbReference type="Proteomes" id="UP000237082"/>
    </source>
</evidence>
<dbReference type="RefSeq" id="WP_103901366.1">
    <property type="nucleotide sequence ID" value="NZ_PQWB01000012.1"/>
</dbReference>
<evidence type="ECO:0000256" key="1">
    <source>
        <dbReference type="SAM" id="MobiDB-lite"/>
    </source>
</evidence>
<name>A0A2S5DK53_9NEIS</name>
<evidence type="ECO:0000313" key="2">
    <source>
        <dbReference type="EMBL" id="POZ63463.1"/>
    </source>
</evidence>
<feature type="region of interest" description="Disordered" evidence="1">
    <location>
        <begin position="172"/>
        <end position="210"/>
    </location>
</feature>
<dbReference type="AlphaFoldDB" id="A0A2S5DK53"/>
<organism evidence="2 3">
    <name type="scientific">Chromobacterium alticapitis</name>
    <dbReference type="NCBI Taxonomy" id="2073169"/>
    <lineage>
        <taxon>Bacteria</taxon>
        <taxon>Pseudomonadati</taxon>
        <taxon>Pseudomonadota</taxon>
        <taxon>Betaproteobacteria</taxon>
        <taxon>Neisseriales</taxon>
        <taxon>Chromobacteriaceae</taxon>
        <taxon>Chromobacterium</taxon>
    </lineage>
</organism>
<proteinExistence type="predicted"/>
<dbReference type="EMBL" id="PQWB01000012">
    <property type="protein sequence ID" value="POZ63463.1"/>
    <property type="molecule type" value="Genomic_DNA"/>
</dbReference>
<feature type="compositionally biased region" description="Low complexity" evidence="1">
    <location>
        <begin position="172"/>
        <end position="187"/>
    </location>
</feature>
<sequence>MTESPKANEPDWSGLNLPVLTEVVEEQAVPLLAEEAGDVPEFDFSSELDLLAHELEDERQDGGATLEIPELTLADLLEHEPPAMEPAAAALDFSALPSLELDGDAPDETTALDFVLQPREPSAMPMADAYPDLSAVDEAAAEDELPVLAGLSAEEVSWDDVVAAAARLPAAEPAMPDEPPAWAAEEANPPEPDVFSSQAEPLVEPQPPVANPFVSIPLDSLPSGVLGGGIGREPAPETGLEWLNELPKPAGAVAAAAPVEAPSLQDVLLEAERVLAEERAQSAAAPAEPEAAGQNEAVPASVMSPDASSDAAEAVAALADELDAFGAFGAEAEREADAWAEQAQSAQPQDEPVAATLDMAARSEPPLPFMEEDAAEQIPAALAADAGSHEADRRATPSPELAVEAVDSTNADAELAAAFAAFDESALSSSGMAPPAMSEAEPAAESDAEFCAEWSSFSGEQALGPVASVDEARLADEADAELAAAFSAFGEREPEEAAPAAEAVIEPEREVETDLSAAAIELLYEGEAEVVAPAAEAVIEPEREIETDLSAAGIELLYEGEPEEVALTAEAVIEPEREVETDLSAAGIELLYEGEPEVVAPAAEAVIEPEREVETDLSAAGIELLYEGEPEAVAPLAEAVIESEREVETDLSAAGIELLYEGEPEEVALTAEAVIEPEREVEPDLSAAALELMHEGEPEAVAPLAEAVPGSEMASAASESAVAVSAATATADMVEALYEEVPTPALATDDQDMPALSGLLERGQTHTVPPLPDAAAESAVSVVQVSALASAGAPASRPAPAPFDEQALYQALYDKMLPRMKVELSLWLQDAIEAQAKQMLSGMMHQLKEDYEMLFGDALKESLRQALNDAGIGAKEGEQE</sequence>
<feature type="compositionally biased region" description="Low complexity" evidence="1">
    <location>
        <begin position="281"/>
        <end position="297"/>
    </location>
</feature>
<reference evidence="3" key="1">
    <citation type="submission" date="2018-02" db="EMBL/GenBank/DDBJ databases">
        <authorList>
            <person name="O'Hara-Hanley K."/>
            <person name="Soby S."/>
        </authorList>
    </citation>
    <scope>NUCLEOTIDE SEQUENCE [LARGE SCALE GENOMIC DNA]</scope>
    <source>
        <strain evidence="3">MWU14-2602</strain>
    </source>
</reference>
<accession>A0A2S5DK53</accession>
<feature type="region of interest" description="Disordered" evidence="1">
    <location>
        <begin position="278"/>
        <end position="306"/>
    </location>
</feature>
<feature type="region of interest" description="Disordered" evidence="1">
    <location>
        <begin position="335"/>
        <end position="364"/>
    </location>
</feature>
<protein>
    <submittedName>
        <fullName evidence="2">Uncharacterized protein</fullName>
    </submittedName>
</protein>
<gene>
    <name evidence="2" type="ORF">C2I19_03700</name>
</gene>